<feature type="transmembrane region" description="Helical" evidence="6">
    <location>
        <begin position="24"/>
        <end position="42"/>
    </location>
</feature>
<keyword evidence="4 6" id="KW-1133">Transmembrane helix</keyword>
<proteinExistence type="predicted"/>
<keyword evidence="3" id="KW-0864">Zinc transport</keyword>
<feature type="transmembrane region" description="Helical" evidence="6">
    <location>
        <begin position="118"/>
        <end position="135"/>
    </location>
</feature>
<accession>E7RY82</accession>
<evidence type="ECO:0000256" key="5">
    <source>
        <dbReference type="ARBA" id="ARBA00023136"/>
    </source>
</evidence>
<dbReference type="eggNOG" id="COG1230">
    <property type="taxonomic scope" value="Bacteria"/>
</dbReference>
<dbReference type="PANTHER" id="PTHR11562:SF17">
    <property type="entry name" value="RE54080P-RELATED"/>
    <property type="match status" value="1"/>
</dbReference>
<evidence type="ECO:0000256" key="1">
    <source>
        <dbReference type="ARBA" id="ARBA00004141"/>
    </source>
</evidence>
<feature type="transmembrane region" description="Helical" evidence="6">
    <location>
        <begin position="178"/>
        <end position="196"/>
    </location>
</feature>
<gene>
    <name evidence="8" type="ORF">HMPREF0551_1646</name>
</gene>
<evidence type="ECO:0000313" key="9">
    <source>
        <dbReference type="Proteomes" id="UP000011021"/>
    </source>
</evidence>
<dbReference type="GO" id="GO:0005886">
    <property type="term" value="C:plasma membrane"/>
    <property type="evidence" value="ECO:0007669"/>
    <property type="project" value="TreeGrafter"/>
</dbReference>
<dbReference type="EMBL" id="AEQP01000013">
    <property type="protein sequence ID" value="EFV94656.1"/>
    <property type="molecule type" value="Genomic_DNA"/>
</dbReference>
<feature type="transmembrane region" description="Helical" evidence="6">
    <location>
        <begin position="155"/>
        <end position="172"/>
    </location>
</feature>
<dbReference type="InterPro" id="IPR027469">
    <property type="entry name" value="Cation_efflux_TMD_sf"/>
</dbReference>
<evidence type="ECO:0000259" key="7">
    <source>
        <dbReference type="Pfam" id="PF01545"/>
    </source>
</evidence>
<dbReference type="SUPFAM" id="SSF161111">
    <property type="entry name" value="Cation efflux protein transmembrane domain-like"/>
    <property type="match status" value="1"/>
</dbReference>
<evidence type="ECO:0000313" key="8">
    <source>
        <dbReference type="EMBL" id="EFV94656.1"/>
    </source>
</evidence>
<name>E7RY82_9BURK</name>
<keyword evidence="9" id="KW-1185">Reference proteome</keyword>
<dbReference type="InterPro" id="IPR050681">
    <property type="entry name" value="CDF/SLC30A"/>
</dbReference>
<evidence type="ECO:0000256" key="4">
    <source>
        <dbReference type="ARBA" id="ARBA00022989"/>
    </source>
</evidence>
<dbReference type="InterPro" id="IPR058533">
    <property type="entry name" value="Cation_efflux_TM"/>
</dbReference>
<reference evidence="8 9" key="1">
    <citation type="submission" date="2010-12" db="EMBL/GenBank/DDBJ databases">
        <authorList>
            <person name="Muzny D."/>
            <person name="Qin X."/>
            <person name="Deng J."/>
            <person name="Jiang H."/>
            <person name="Liu Y."/>
            <person name="Qu J."/>
            <person name="Song X.-Z."/>
            <person name="Zhang L."/>
            <person name="Thornton R."/>
            <person name="Coyle M."/>
            <person name="Francisco L."/>
            <person name="Jackson L."/>
            <person name="Javaid M."/>
            <person name="Korchina V."/>
            <person name="Kovar C."/>
            <person name="Mata R."/>
            <person name="Mathew T."/>
            <person name="Ngo R."/>
            <person name="Nguyen L."/>
            <person name="Nguyen N."/>
            <person name="Okwuonu G."/>
            <person name="Ongeri F."/>
            <person name="Pham C."/>
            <person name="Simmons D."/>
            <person name="Wilczek-Boney K."/>
            <person name="Hale W."/>
            <person name="Jakkamsetti A."/>
            <person name="Pham P."/>
            <person name="Ruth R."/>
            <person name="San Lucas F."/>
            <person name="Warren J."/>
            <person name="Zhang J."/>
            <person name="Zhao Z."/>
            <person name="Zhou C."/>
            <person name="Zhu D."/>
            <person name="Lee S."/>
            <person name="Bess C."/>
            <person name="Blankenburg K."/>
            <person name="Forbes L."/>
            <person name="Fu Q."/>
            <person name="Gubbala S."/>
            <person name="Hirani K."/>
            <person name="Jayaseelan J.C."/>
            <person name="Lara F."/>
            <person name="Munidasa M."/>
            <person name="Palculict T."/>
            <person name="Patil S."/>
            <person name="Pu L.-L."/>
            <person name="Saada N."/>
            <person name="Tang L."/>
            <person name="Weissenberger G."/>
            <person name="Zhu Y."/>
            <person name="Hemphill L."/>
            <person name="Shang Y."/>
            <person name="Youmans B."/>
            <person name="Ayvaz T."/>
            <person name="Ross M."/>
            <person name="Santibanez J."/>
            <person name="Aqrawi P."/>
            <person name="Gross S."/>
            <person name="Joshi V."/>
            <person name="Fowler G."/>
            <person name="Nazareth L."/>
            <person name="Reid J."/>
            <person name="Worley K."/>
            <person name="Petrosino J."/>
            <person name="Highlander S."/>
            <person name="Gibbs R."/>
        </authorList>
    </citation>
    <scope>NUCLEOTIDE SEQUENCE [LARGE SCALE GENOMIC DNA]</scope>
    <source>
        <strain evidence="8 9">ATCC 51599</strain>
    </source>
</reference>
<organism evidence="8 9">
    <name type="scientific">Lautropia mirabilis ATCC 51599</name>
    <dbReference type="NCBI Taxonomy" id="887898"/>
    <lineage>
        <taxon>Bacteria</taxon>
        <taxon>Pseudomonadati</taxon>
        <taxon>Pseudomonadota</taxon>
        <taxon>Betaproteobacteria</taxon>
        <taxon>Burkholderiales</taxon>
        <taxon>Burkholderiaceae</taxon>
        <taxon>Lautropia</taxon>
    </lineage>
</organism>
<keyword evidence="2 6" id="KW-0812">Transmembrane</keyword>
<keyword evidence="3" id="KW-0862">Zinc</keyword>
<dbReference type="AlphaFoldDB" id="E7RY82"/>
<dbReference type="RefSeq" id="WP_005673963.1">
    <property type="nucleotide sequence ID" value="NZ_CP146288.1"/>
</dbReference>
<dbReference type="GO" id="GO:0005385">
    <property type="term" value="F:zinc ion transmembrane transporter activity"/>
    <property type="evidence" value="ECO:0007669"/>
    <property type="project" value="TreeGrafter"/>
</dbReference>
<keyword evidence="3" id="KW-0813">Transport</keyword>
<comment type="caution">
    <text evidence="8">The sequence shown here is derived from an EMBL/GenBank/DDBJ whole genome shotgun (WGS) entry which is preliminary data.</text>
</comment>
<evidence type="ECO:0000256" key="3">
    <source>
        <dbReference type="ARBA" id="ARBA00022906"/>
    </source>
</evidence>
<keyword evidence="3" id="KW-0406">Ion transport</keyword>
<feature type="transmembrane region" description="Helical" evidence="6">
    <location>
        <begin position="87"/>
        <end position="106"/>
    </location>
</feature>
<keyword evidence="5 6" id="KW-0472">Membrane</keyword>
<protein>
    <submittedName>
        <fullName evidence="8">Cation efflux family protein</fullName>
    </submittedName>
</protein>
<dbReference type="Proteomes" id="UP000011021">
    <property type="component" value="Unassembled WGS sequence"/>
</dbReference>
<dbReference type="Pfam" id="PF01545">
    <property type="entry name" value="Cation_efflux"/>
    <property type="match status" value="1"/>
</dbReference>
<comment type="subcellular location">
    <subcellularLocation>
        <location evidence="1">Membrane</location>
        <topology evidence="1">Multi-pass membrane protein</topology>
    </subcellularLocation>
</comment>
<feature type="transmembrane region" description="Helical" evidence="6">
    <location>
        <begin position="62"/>
        <end position="80"/>
    </location>
</feature>
<dbReference type="Gene3D" id="1.20.1510.10">
    <property type="entry name" value="Cation efflux protein transmembrane domain"/>
    <property type="match status" value="1"/>
</dbReference>
<dbReference type="PANTHER" id="PTHR11562">
    <property type="entry name" value="CATION EFFLUX PROTEIN/ ZINC TRANSPORTER"/>
    <property type="match status" value="1"/>
</dbReference>
<feature type="domain" description="Cation efflux protein transmembrane" evidence="7">
    <location>
        <begin position="25"/>
        <end position="203"/>
    </location>
</feature>
<evidence type="ECO:0000256" key="6">
    <source>
        <dbReference type="SAM" id="Phobius"/>
    </source>
</evidence>
<dbReference type="HOGENOM" id="CLU_013430_8_0_4"/>
<sequence>MPCTSDCCSSSQPGPHTTARYRKVLWAALAINFGMFIIEIVMSARSGSVSLMSDSLDFLGDAGNYLISLLVLSMALHHRARASLLKGATMAAFGTWVLLTTLYQFWAGSLPNYHEMSIVGVLALLANVTAAALLYTFREGDSNMRGVWICSRNDAIGNLLVIAAAGGVYLTNSNLPDLLVALALSALALKGASTIIRQARQELRTTADTSGR</sequence>
<evidence type="ECO:0000256" key="2">
    <source>
        <dbReference type="ARBA" id="ARBA00022692"/>
    </source>
</evidence>